<protein>
    <submittedName>
        <fullName evidence="2">Uncharacterized protein</fullName>
    </submittedName>
</protein>
<keyword evidence="3" id="KW-1185">Reference proteome</keyword>
<feature type="region of interest" description="Disordered" evidence="1">
    <location>
        <begin position="86"/>
        <end position="105"/>
    </location>
</feature>
<reference evidence="2" key="1">
    <citation type="journal article" date="2017" name="Nature">
        <title>The sunflower genome provides insights into oil metabolism, flowering and Asterid evolution.</title>
        <authorList>
            <person name="Badouin H."/>
            <person name="Gouzy J."/>
            <person name="Grassa C.J."/>
            <person name="Murat F."/>
            <person name="Staton S.E."/>
            <person name="Cottret L."/>
            <person name="Lelandais-Briere C."/>
            <person name="Owens G.L."/>
            <person name="Carrere S."/>
            <person name="Mayjonade B."/>
            <person name="Legrand L."/>
            <person name="Gill N."/>
            <person name="Kane N.C."/>
            <person name="Bowers J.E."/>
            <person name="Hubner S."/>
            <person name="Bellec A."/>
            <person name="Berard A."/>
            <person name="Berges H."/>
            <person name="Blanchet N."/>
            <person name="Boniface M.C."/>
            <person name="Brunel D."/>
            <person name="Catrice O."/>
            <person name="Chaidir N."/>
            <person name="Claudel C."/>
            <person name="Donnadieu C."/>
            <person name="Faraut T."/>
            <person name="Fievet G."/>
            <person name="Helmstetter N."/>
            <person name="King M."/>
            <person name="Knapp S.J."/>
            <person name="Lai Z."/>
            <person name="Le Paslier M.C."/>
            <person name="Lippi Y."/>
            <person name="Lorenzon L."/>
            <person name="Mandel J.R."/>
            <person name="Marage G."/>
            <person name="Marchand G."/>
            <person name="Marquand E."/>
            <person name="Bret-Mestries E."/>
            <person name="Morien E."/>
            <person name="Nambeesan S."/>
            <person name="Nguyen T."/>
            <person name="Pegot-Espagnet P."/>
            <person name="Pouilly N."/>
            <person name="Raftis F."/>
            <person name="Sallet E."/>
            <person name="Schiex T."/>
            <person name="Thomas J."/>
            <person name="Vandecasteele C."/>
            <person name="Vares D."/>
            <person name="Vear F."/>
            <person name="Vautrin S."/>
            <person name="Crespi M."/>
            <person name="Mangin B."/>
            <person name="Burke J.M."/>
            <person name="Salse J."/>
            <person name="Munos S."/>
            <person name="Vincourt P."/>
            <person name="Rieseberg L.H."/>
            <person name="Langlade N.B."/>
        </authorList>
    </citation>
    <scope>NUCLEOTIDE SEQUENCE</scope>
    <source>
        <tissue evidence="2">Leaves</tissue>
    </source>
</reference>
<reference evidence="2" key="2">
    <citation type="submission" date="2020-06" db="EMBL/GenBank/DDBJ databases">
        <title>Helianthus annuus Genome sequencing and assembly Release 2.</title>
        <authorList>
            <person name="Gouzy J."/>
            <person name="Langlade N."/>
            <person name="Munos S."/>
        </authorList>
    </citation>
    <scope>NUCLEOTIDE SEQUENCE</scope>
    <source>
        <tissue evidence="2">Leaves</tissue>
    </source>
</reference>
<comment type="caution">
    <text evidence="2">The sequence shown here is derived from an EMBL/GenBank/DDBJ whole genome shotgun (WGS) entry which is preliminary data.</text>
</comment>
<feature type="compositionally biased region" description="Basic and acidic residues" evidence="1">
    <location>
        <begin position="90"/>
        <end position="105"/>
    </location>
</feature>
<gene>
    <name evidence="2" type="ORF">HanXRQr2_Chr09g0365321</name>
</gene>
<name>A0A9K3I237_HELAN</name>
<dbReference type="Gramene" id="mRNA:HanXRQr2_Chr09g0365321">
    <property type="protein sequence ID" value="mRNA:HanXRQr2_Chr09g0365321"/>
    <property type="gene ID" value="HanXRQr2_Chr09g0365321"/>
</dbReference>
<evidence type="ECO:0000313" key="3">
    <source>
        <dbReference type="Proteomes" id="UP000215914"/>
    </source>
</evidence>
<proteinExistence type="predicted"/>
<accession>A0A9K3I237</accession>
<evidence type="ECO:0000256" key="1">
    <source>
        <dbReference type="SAM" id="MobiDB-lite"/>
    </source>
</evidence>
<evidence type="ECO:0000313" key="2">
    <source>
        <dbReference type="EMBL" id="KAF5788964.1"/>
    </source>
</evidence>
<dbReference type="EMBL" id="MNCJ02000324">
    <property type="protein sequence ID" value="KAF5788964.1"/>
    <property type="molecule type" value="Genomic_DNA"/>
</dbReference>
<organism evidence="2 3">
    <name type="scientific">Helianthus annuus</name>
    <name type="common">Common sunflower</name>
    <dbReference type="NCBI Taxonomy" id="4232"/>
    <lineage>
        <taxon>Eukaryota</taxon>
        <taxon>Viridiplantae</taxon>
        <taxon>Streptophyta</taxon>
        <taxon>Embryophyta</taxon>
        <taxon>Tracheophyta</taxon>
        <taxon>Spermatophyta</taxon>
        <taxon>Magnoliopsida</taxon>
        <taxon>eudicotyledons</taxon>
        <taxon>Gunneridae</taxon>
        <taxon>Pentapetalae</taxon>
        <taxon>asterids</taxon>
        <taxon>campanulids</taxon>
        <taxon>Asterales</taxon>
        <taxon>Asteraceae</taxon>
        <taxon>Asteroideae</taxon>
        <taxon>Heliantheae alliance</taxon>
        <taxon>Heliantheae</taxon>
        <taxon>Helianthus</taxon>
    </lineage>
</organism>
<dbReference type="AlphaFoldDB" id="A0A9K3I237"/>
<dbReference type="Proteomes" id="UP000215914">
    <property type="component" value="Unassembled WGS sequence"/>
</dbReference>
<sequence length="105" mass="11837">MFDFVNFDEFPRRRGVGDQLRATAMCIPAAAFQRQATVPRFGWFKNAPNLIKMLIGCLGQSLVPTQFDSVTPSQLSHWFGQHRVNSGKHKSTEVKDGQLKDSVKI</sequence>